<gene>
    <name evidence="3" type="primary">g7307</name>
    <name evidence="3" type="ORF">VP750_LOCUS6255</name>
</gene>
<evidence type="ECO:0000313" key="3">
    <source>
        <dbReference type="EMBL" id="CAL5224596.1"/>
    </source>
</evidence>
<keyword evidence="1" id="KW-0106">Calcium</keyword>
<protein>
    <submittedName>
        <fullName evidence="3">G7307 protein</fullName>
    </submittedName>
</protein>
<dbReference type="InterPro" id="IPR018247">
    <property type="entry name" value="EF_Hand_1_Ca_BS"/>
</dbReference>
<comment type="caution">
    <text evidence="3">The sequence shown here is derived from an EMBL/GenBank/DDBJ whole genome shotgun (WGS) entry which is preliminary data.</text>
</comment>
<dbReference type="PROSITE" id="PS00018">
    <property type="entry name" value="EF_HAND_1"/>
    <property type="match status" value="2"/>
</dbReference>
<keyword evidence="4" id="KW-1185">Reference proteome</keyword>
<evidence type="ECO:0000259" key="2">
    <source>
        <dbReference type="PROSITE" id="PS50222"/>
    </source>
</evidence>
<reference evidence="3 4" key="1">
    <citation type="submission" date="2024-06" db="EMBL/GenBank/DDBJ databases">
        <authorList>
            <person name="Kraege A."/>
            <person name="Thomma B."/>
        </authorList>
    </citation>
    <scope>NUCLEOTIDE SEQUENCE [LARGE SCALE GENOMIC DNA]</scope>
</reference>
<organism evidence="3 4">
    <name type="scientific">Coccomyxa viridis</name>
    <dbReference type="NCBI Taxonomy" id="1274662"/>
    <lineage>
        <taxon>Eukaryota</taxon>
        <taxon>Viridiplantae</taxon>
        <taxon>Chlorophyta</taxon>
        <taxon>core chlorophytes</taxon>
        <taxon>Trebouxiophyceae</taxon>
        <taxon>Trebouxiophyceae incertae sedis</taxon>
        <taxon>Coccomyxaceae</taxon>
        <taxon>Coccomyxa</taxon>
    </lineage>
</organism>
<dbReference type="EMBL" id="CAXHTA020000011">
    <property type="protein sequence ID" value="CAL5224596.1"/>
    <property type="molecule type" value="Genomic_DNA"/>
</dbReference>
<dbReference type="SUPFAM" id="SSF47473">
    <property type="entry name" value="EF-hand"/>
    <property type="match status" value="1"/>
</dbReference>
<dbReference type="Proteomes" id="UP001497392">
    <property type="component" value="Unassembled WGS sequence"/>
</dbReference>
<dbReference type="Pfam" id="PF13499">
    <property type="entry name" value="EF-hand_7"/>
    <property type="match status" value="1"/>
</dbReference>
<dbReference type="SMART" id="SM00054">
    <property type="entry name" value="EFh"/>
    <property type="match status" value="2"/>
</dbReference>
<dbReference type="Gene3D" id="1.10.238.10">
    <property type="entry name" value="EF-hand"/>
    <property type="match status" value="1"/>
</dbReference>
<proteinExistence type="predicted"/>
<dbReference type="PROSITE" id="PS50222">
    <property type="entry name" value="EF_HAND_2"/>
    <property type="match status" value="1"/>
</dbReference>
<dbReference type="InterPro" id="IPR002048">
    <property type="entry name" value="EF_hand_dom"/>
</dbReference>
<name>A0ABP1FXI7_9CHLO</name>
<evidence type="ECO:0000256" key="1">
    <source>
        <dbReference type="ARBA" id="ARBA00022837"/>
    </source>
</evidence>
<sequence>MGLMNWFIHRIIDQIFNQVDYNNNGRLEPVEIEIAILKVYNIINKRLPGWQNPPTRKQIQTALTVFDVDGNGTLDKWEFYEFTKSMTSSGPDTFFKRVGTSAVIRTAFIPGVTHLLQRAARESGQFGKFGNAPLAIMAPALGVVGGALRGLLPGI</sequence>
<dbReference type="InterPro" id="IPR011992">
    <property type="entry name" value="EF-hand-dom_pair"/>
</dbReference>
<evidence type="ECO:0000313" key="4">
    <source>
        <dbReference type="Proteomes" id="UP001497392"/>
    </source>
</evidence>
<feature type="domain" description="EF-hand" evidence="2">
    <location>
        <begin position="54"/>
        <end position="89"/>
    </location>
</feature>
<accession>A0ABP1FXI7</accession>